<evidence type="ECO:0000256" key="2">
    <source>
        <dbReference type="SAM" id="Phobius"/>
    </source>
</evidence>
<proteinExistence type="predicted"/>
<feature type="region of interest" description="Disordered" evidence="1">
    <location>
        <begin position="2270"/>
        <end position="2322"/>
    </location>
</feature>
<dbReference type="GO" id="GO:0006351">
    <property type="term" value="P:DNA-templated transcription"/>
    <property type="evidence" value="ECO:0007669"/>
    <property type="project" value="InterPro"/>
</dbReference>
<dbReference type="InterPro" id="IPR022709">
    <property type="entry name" value="SCAI"/>
</dbReference>
<keyword evidence="2" id="KW-0472">Membrane</keyword>
<sequence length="2401" mass="276207">MNSFEEYERKIVTEFCQLLEKSRQHFNSLRELPQYGLKQWHSYFGQTFDVYTKLWKFQQQHRGILNSKYGLQRWQIGEIASKIGQLYYHFYLRSSDTGYLNEAFSFYSAIRARSYYTQACKEDKCDLMIKKLRYYARFIVVCLLLKKLNVVRDLSKELEKQVIEYGKTYDPEDQKEWTDVLDEVKAFIIAESVVSVIHPENYTVVLSHRLNKMCVPPPERLTQTSISLQEAIIVGSISQQVKYSELTMDMFRILQTLEWELTGETPKVYPESMPQINKGHNSDLPHRVNPCKSLLFKPSAAQILVYLASGCYDLPPNGALLLYISADALIVQSSKYPEDVGYDIGGLKTNVKTEIYRDRDREREREWERERERERDRDRDRDRDRERERQRERGRGKGRERDRERDRDREKERDTDRGKDRDHSRDSKSGTSKFKEQECIHPGDLYPFTRCPLFIIIDSDNSYIFQNIPRRFGQPLIVLMSPLDVPTTFPSDHRKEGSLFTLFLHSPLSAFCYSCDIKNISLIQWEHAQSYIETFHIETSHIMLRHKIDPGFIAFMADDFLRLLLLRYIFCEVTLRMHRGFRARTHLPRSSPPLPDDLLEHPTLVHIVMDLAAQFQHARSICSLKLPQDKENNLPPVPLKTYQWEDLRRAREAGGYPWTHFLKPPLEGEITAEDIIRATTPRRSMSREFSKSRTQSPADGETQRILNLDSSPGSSRKHGEEGEDEGVHIPNFSKEISLDSEDDPLNQTQNTSIIKRPDSQSSTHLATPIDIQKNVSPKGILKRRAQEQQYNIGVTETREKTKCCHPLVNKIKHLADKTLHKLEKNDCEQSPISKRKKKEEVQEIRQLKSSPGAVRRQKFSAIKLGDSDEMSKTMSVDTPPPRKKKEHIYEDIEESKSQNSEKISFTEKNGIKKESAGVKLNNENEYLAEKKSITSQDPSLVIEDSSLNPNVEYIMEKLHKKDDSNKEAVLLDDIDTEEPNFDEIFQEQLEGSRPPNDSPNITITEITEENLDNNIEQCNTIPILSSPSPSPREFQQKRKEVEVFDNEWSKPSSDHEYEIIEKPPPNITYTAPGIEEKSTMVKTDDELSSTTSLERKYLQHTSDEEEQIDDKENDEKSEDIINAETLQKNIEERFFVNTPSTASRTECEISTSQVDSSALEKLPLQRSNRSKNTDNVDKKLQERIKEGTGKLKTQAGKLKSKIQNMKTKQFTMPDRPKFSLPERSKFKMPDRPKISFPERSKFTLPDRRKFSLPERPKFKKINFSEKFTSGDRKKITFPNRPKFNVPDLSKIKMPERPKINFPSLGRKKEYKIETDVTESSSDMQNVATVDFEAKTYPRFFNRKKKEDLPKMSSSPTLNREDTPPPTFTFTRVKKSKEEPPSYIPDSPEQPREYGTIDTENNYENETQGRKQFETTYDFDKLSPEYMDEDIESSNLKEPRNSTSIPDMSSTKQEYTHINEINNDEFFVRPRGISRENIQVREYLSDEIRQAFNIPQNVLASMGSSSEIHDDHMYANETEVDPELLMDENDAIRYSTEDVNDRDDGYYTFPPVRPSRAKRKKKETESIKYIDDSVNASMQFSDVDLGLPEDQIEEQPLNVNISDENEGITNHRPEFTPSTDLHSIHEYANDDIIEYPDKMPVLSQTLPMPPKRKKKFGKKDLKHSSLNDFKSITPTQLWAERQDEAEDIIVYRTEHEYIVPQAETTTEQSPVPPRRNRSRSSRGTSLCDDDRTSHGAESLTMDTHLPTAYIMDNEKQTRQESPGYATVDKSSYAPHKDVRRSKSKTPPVRRRKSNSSERKYYTVGPSKDPVPNRPPRKKSSTSLMTLDSFTKRSVSGDITQYVEIEEPQFEEVHKDLISGEVVKKMKDRPLPPPPRPPRGPKRKKKFGEKSLDLISTELTSPSETFLRHTTDSMRSEDVIEIEVSTQTDPLPDDVDFEFCLDENLDISMSSSLRDIIDEESMVGRGRRKISESSRISHIASRSEKSLKLSDPKISEISKTNIDRSSPTVILVEKRVSSPTKINEHEEMLTEASLTVKHIDIDESKVPEVPPLPKSKGIPASTSPSKVISSSEERTLQTISEGSKEVQLDNLVTQRLQVRDLDVGRLNVSELQASKILVSDIEGMTLQVSELDSKSGHISVSGIEFSQSVIDEIVKKFSEISTINVPVISLTEDVGDVPRPVSREEHTQTEEVQAAVAKSGLNIEPVMITTDCQTEASPPPQKPTTGDDSVIPPQRPPPPDLSPLLYSYLQDIALPSTSLYPRSFRERPIIDYAESHYQSPPPPTRRVKRKPAAPQASESSSEENRPRPSPRRIPPPVKPHEPSVTETGAQFLRACHNSITRTIRNIFNVFMSYIHGHENKKDVQMALVIFLVLIAGLIMFGLSDSRTVHHHHWEFFNPPDGNQ</sequence>
<feature type="region of interest" description="Disordered" evidence="1">
    <location>
        <begin position="828"/>
        <end position="855"/>
    </location>
</feature>
<feature type="compositionally biased region" description="Basic and acidic residues" evidence="1">
    <location>
        <begin position="1289"/>
        <end position="1298"/>
    </location>
</feature>
<feature type="compositionally biased region" description="Basic and acidic residues" evidence="1">
    <location>
        <begin position="1406"/>
        <end position="1415"/>
    </location>
</feature>
<feature type="region of interest" description="Disordered" evidence="1">
    <location>
        <begin position="1137"/>
        <end position="1240"/>
    </location>
</feature>
<feature type="compositionally biased region" description="Polar residues" evidence="1">
    <location>
        <begin position="1440"/>
        <end position="1450"/>
    </location>
</feature>
<accession>A0A8S3WVN8</accession>
<feature type="region of interest" description="Disordered" evidence="1">
    <location>
        <begin position="2043"/>
        <end position="2078"/>
    </location>
</feature>
<name>A0A8S3WVN8_PARAO</name>
<feature type="region of interest" description="Disordered" evidence="1">
    <location>
        <begin position="1860"/>
        <end position="1888"/>
    </location>
</feature>
<protein>
    <submittedName>
        <fullName evidence="3">(apollo) hypothetical protein</fullName>
    </submittedName>
</protein>
<dbReference type="PANTHER" id="PTHR21243">
    <property type="entry name" value="PROTEIN SCAI"/>
    <property type="match status" value="1"/>
</dbReference>
<feature type="region of interest" description="Disordered" evidence="1">
    <location>
        <begin position="358"/>
        <end position="436"/>
    </location>
</feature>
<feature type="compositionally biased region" description="Acidic residues" evidence="1">
    <location>
        <begin position="1103"/>
        <end position="1117"/>
    </location>
</feature>
<feature type="compositionally biased region" description="Polar residues" evidence="1">
    <location>
        <begin position="745"/>
        <end position="765"/>
    </location>
</feature>
<evidence type="ECO:0000313" key="4">
    <source>
        <dbReference type="Proteomes" id="UP000691718"/>
    </source>
</evidence>
<reference evidence="3" key="1">
    <citation type="submission" date="2021-04" db="EMBL/GenBank/DDBJ databases">
        <authorList>
            <person name="Tunstrom K."/>
        </authorList>
    </citation>
    <scope>NUCLEOTIDE SEQUENCE</scope>
</reference>
<gene>
    <name evidence="3" type="ORF">PAPOLLO_LOCUS10792</name>
</gene>
<evidence type="ECO:0000256" key="1">
    <source>
        <dbReference type="SAM" id="MobiDB-lite"/>
    </source>
</evidence>
<feature type="region of interest" description="Disordered" evidence="1">
    <location>
        <begin position="1429"/>
        <end position="1450"/>
    </location>
</feature>
<organism evidence="3 4">
    <name type="scientific">Parnassius apollo</name>
    <name type="common">Apollo butterfly</name>
    <name type="synonym">Papilio apollo</name>
    <dbReference type="NCBI Taxonomy" id="110799"/>
    <lineage>
        <taxon>Eukaryota</taxon>
        <taxon>Metazoa</taxon>
        <taxon>Ecdysozoa</taxon>
        <taxon>Arthropoda</taxon>
        <taxon>Hexapoda</taxon>
        <taxon>Insecta</taxon>
        <taxon>Pterygota</taxon>
        <taxon>Neoptera</taxon>
        <taxon>Endopterygota</taxon>
        <taxon>Lepidoptera</taxon>
        <taxon>Glossata</taxon>
        <taxon>Ditrysia</taxon>
        <taxon>Papilionoidea</taxon>
        <taxon>Papilionidae</taxon>
        <taxon>Parnassiinae</taxon>
        <taxon>Parnassini</taxon>
        <taxon>Parnassius</taxon>
        <taxon>Parnassius</taxon>
    </lineage>
</organism>
<feature type="region of interest" description="Disordered" evidence="1">
    <location>
        <begin position="1045"/>
        <end position="1118"/>
    </location>
</feature>
<feature type="region of interest" description="Disordered" evidence="1">
    <location>
        <begin position="2210"/>
        <end position="2242"/>
    </location>
</feature>
<feature type="compositionally biased region" description="Basic residues" evidence="1">
    <location>
        <begin position="1776"/>
        <end position="1792"/>
    </location>
</feature>
<keyword evidence="2" id="KW-1133">Transmembrane helix</keyword>
<feature type="compositionally biased region" description="Polar residues" evidence="1">
    <location>
        <begin position="1137"/>
        <end position="1156"/>
    </location>
</feature>
<feature type="region of interest" description="Disordered" evidence="1">
    <location>
        <begin position="1640"/>
        <end position="1659"/>
    </location>
</feature>
<feature type="compositionally biased region" description="Polar residues" evidence="1">
    <location>
        <begin position="1201"/>
        <end position="1210"/>
    </location>
</feature>
<feature type="compositionally biased region" description="Polar residues" evidence="1">
    <location>
        <begin position="2058"/>
        <end position="2078"/>
    </location>
</feature>
<keyword evidence="2" id="KW-0812">Transmembrane</keyword>
<feature type="compositionally biased region" description="Basic and acidic residues" evidence="1">
    <location>
        <begin position="1171"/>
        <end position="1189"/>
    </location>
</feature>
<dbReference type="Pfam" id="PF12070">
    <property type="entry name" value="SCAI"/>
    <property type="match status" value="1"/>
</dbReference>
<evidence type="ECO:0000313" key="3">
    <source>
        <dbReference type="EMBL" id="CAG4984107.1"/>
    </source>
</evidence>
<feature type="compositionally biased region" description="Polar residues" evidence="1">
    <location>
        <begin position="704"/>
        <end position="714"/>
    </location>
</feature>
<feature type="region of interest" description="Disordered" evidence="1">
    <location>
        <begin position="1699"/>
        <end position="1824"/>
    </location>
</feature>
<feature type="region of interest" description="Disordered" evidence="1">
    <location>
        <begin position="1543"/>
        <end position="1563"/>
    </location>
</feature>
<dbReference type="Proteomes" id="UP000691718">
    <property type="component" value="Unassembled WGS sequence"/>
</dbReference>
<dbReference type="OrthoDB" id="6782661at2759"/>
<dbReference type="GO" id="GO:0003714">
    <property type="term" value="F:transcription corepressor activity"/>
    <property type="evidence" value="ECO:0007669"/>
    <property type="project" value="InterPro"/>
</dbReference>
<keyword evidence="4" id="KW-1185">Reference proteome</keyword>
<comment type="caution">
    <text evidence="3">The sequence shown here is derived from an EMBL/GenBank/DDBJ whole genome shotgun (WGS) entry which is preliminary data.</text>
</comment>
<feature type="compositionally biased region" description="Basic and acidic residues" evidence="1">
    <location>
        <begin position="1214"/>
        <end position="1240"/>
    </location>
</feature>
<dbReference type="EMBL" id="CAJQZP010000774">
    <property type="protein sequence ID" value="CAG4984107.1"/>
    <property type="molecule type" value="Genomic_DNA"/>
</dbReference>
<feature type="compositionally biased region" description="Basic and acidic residues" evidence="1">
    <location>
        <begin position="1074"/>
        <end position="1085"/>
    </location>
</feature>
<feature type="compositionally biased region" description="Basic and acidic residues" evidence="1">
    <location>
        <begin position="1052"/>
        <end position="1061"/>
    </location>
</feature>
<feature type="region of interest" description="Disordered" evidence="1">
    <location>
        <begin position="1271"/>
        <end position="1302"/>
    </location>
</feature>
<feature type="region of interest" description="Disordered" evidence="1">
    <location>
        <begin position="1342"/>
        <end position="1415"/>
    </location>
</feature>
<feature type="transmembrane region" description="Helical" evidence="2">
    <location>
        <begin position="2361"/>
        <end position="2380"/>
    </location>
</feature>
<feature type="region of interest" description="Disordered" evidence="1">
    <location>
        <begin position="676"/>
        <end position="778"/>
    </location>
</feature>